<keyword evidence="5 9" id="KW-0547">Nucleotide-binding</keyword>
<evidence type="ECO:0000256" key="8">
    <source>
        <dbReference type="ARBA" id="ARBA00029602"/>
    </source>
</evidence>
<keyword evidence="7 9" id="KW-0143">Chaperone</keyword>
<evidence type="ECO:0000256" key="10">
    <source>
        <dbReference type="SAM" id="Phobius"/>
    </source>
</evidence>
<dbReference type="Gene3D" id="3.50.7.10">
    <property type="entry name" value="GroEL"/>
    <property type="match status" value="1"/>
</dbReference>
<gene>
    <name evidence="11" type="ORF">GPM918_LOCUS2814</name>
    <name evidence="12" type="ORF">SRO942_LOCUS2814</name>
</gene>
<dbReference type="PROSITE" id="PS00995">
    <property type="entry name" value="TCP1_3"/>
    <property type="match status" value="1"/>
</dbReference>
<accession>A0A813RXU8</accession>
<feature type="transmembrane region" description="Helical" evidence="10">
    <location>
        <begin position="61"/>
        <end position="81"/>
    </location>
</feature>
<evidence type="ECO:0000256" key="2">
    <source>
        <dbReference type="ARBA" id="ARBA00008020"/>
    </source>
</evidence>
<comment type="similarity">
    <text evidence="2 9">Belongs to the TCP-1 chaperonin family.</text>
</comment>
<dbReference type="OrthoDB" id="1748577at2759"/>
<evidence type="ECO:0000256" key="7">
    <source>
        <dbReference type="ARBA" id="ARBA00023186"/>
    </source>
</evidence>
<dbReference type="GO" id="GO:0051082">
    <property type="term" value="F:unfolded protein binding"/>
    <property type="evidence" value="ECO:0007669"/>
    <property type="project" value="InterPro"/>
</dbReference>
<dbReference type="Proteomes" id="UP000681722">
    <property type="component" value="Unassembled WGS sequence"/>
</dbReference>
<evidence type="ECO:0000256" key="3">
    <source>
        <dbReference type="ARBA" id="ARBA00016981"/>
    </source>
</evidence>
<dbReference type="InterPro" id="IPR002194">
    <property type="entry name" value="Chaperonin_TCP-1_CS"/>
</dbReference>
<keyword evidence="13" id="KW-1185">Reference proteome</keyword>
<evidence type="ECO:0000256" key="1">
    <source>
        <dbReference type="ARBA" id="ARBA00004496"/>
    </source>
</evidence>
<comment type="subcellular location">
    <subcellularLocation>
        <location evidence="1">Cytoplasm</location>
    </subcellularLocation>
</comment>
<evidence type="ECO:0000313" key="11">
    <source>
        <dbReference type="EMBL" id="CAF0787446.1"/>
    </source>
</evidence>
<dbReference type="CDD" id="cd03341">
    <property type="entry name" value="TCP1_theta"/>
    <property type="match status" value="1"/>
</dbReference>
<organism evidence="11 13">
    <name type="scientific">Didymodactylos carnosus</name>
    <dbReference type="NCBI Taxonomy" id="1234261"/>
    <lineage>
        <taxon>Eukaryota</taxon>
        <taxon>Metazoa</taxon>
        <taxon>Spiralia</taxon>
        <taxon>Gnathifera</taxon>
        <taxon>Rotifera</taxon>
        <taxon>Eurotatoria</taxon>
        <taxon>Bdelloidea</taxon>
        <taxon>Philodinida</taxon>
        <taxon>Philodinidae</taxon>
        <taxon>Didymodactylos</taxon>
    </lineage>
</organism>
<dbReference type="InterPro" id="IPR017998">
    <property type="entry name" value="Chaperone_TCP-1"/>
</dbReference>
<dbReference type="AlphaFoldDB" id="A0A813RXU8"/>
<comment type="caution">
    <text evidence="11">The sequence shown here is derived from an EMBL/GenBank/DDBJ whole genome shotgun (WGS) entry which is preliminary data.</text>
</comment>
<dbReference type="PRINTS" id="PR00304">
    <property type="entry name" value="TCOMPLEXTCP1"/>
</dbReference>
<keyword evidence="10" id="KW-0812">Transmembrane</keyword>
<reference evidence="11" key="1">
    <citation type="submission" date="2021-02" db="EMBL/GenBank/DDBJ databases">
        <authorList>
            <person name="Nowell W R."/>
        </authorList>
    </citation>
    <scope>NUCLEOTIDE SEQUENCE</scope>
</reference>
<dbReference type="InterPro" id="IPR027410">
    <property type="entry name" value="TCP-1-like_intermed_sf"/>
</dbReference>
<dbReference type="Gene3D" id="1.10.560.10">
    <property type="entry name" value="GroEL-like equatorial domain"/>
    <property type="match status" value="1"/>
</dbReference>
<keyword evidence="6 9" id="KW-0067">ATP-binding</keyword>
<dbReference type="GO" id="GO:0016887">
    <property type="term" value="F:ATP hydrolysis activity"/>
    <property type="evidence" value="ECO:0007669"/>
    <property type="project" value="InterPro"/>
</dbReference>
<dbReference type="GO" id="GO:0140662">
    <property type="term" value="F:ATP-dependent protein folding chaperone"/>
    <property type="evidence" value="ECO:0007669"/>
    <property type="project" value="InterPro"/>
</dbReference>
<dbReference type="InterPro" id="IPR012721">
    <property type="entry name" value="Chap_CCT_theta"/>
</dbReference>
<dbReference type="InterPro" id="IPR002423">
    <property type="entry name" value="Cpn60/GroEL/TCP-1"/>
</dbReference>
<dbReference type="Gene3D" id="3.30.260.10">
    <property type="entry name" value="TCP-1-like chaperonin intermediate domain"/>
    <property type="match status" value="1"/>
</dbReference>
<sequence>MITAIIYLVKITITRGRINDFKNQLLEEADYFELLELRKVILRTQQNNQEVPVANLLDSNLKIYIVLKMCFFLLASVSNYLDFRPDQKRRMAMRVPKAPGFASMMKEGAKYMHGLDEAVYRNINACKELCETTSSSFGPNGLNKMVINHIEKLFVTNDAASILREIDVVHPAAKILMLASEMQEKEVGDGTNYVILFASKLLENAEDLLRMGLSQSEIIDGYLLAMSKALEILPKLELDVGIKLTKDNLNEHDALISKILQTAISSKLFGYHEFLGELVTRACLVVSNDGTHSFNVDNVRVCKILGGGLLQSSMVSGMVLKREIDSEVTKVQQAKIAVYSCPIDIQVTETKGTVLLKSADELLSFSKDEETGIESQIKAIHDSGINVIVSGGKIGKLFLYYIYLVLVHFTFSILGEMALHFLNKYQIMAVRLMSKFDLRRVAKTIDAVVLPKLRTPTHEEIGYCDNIYLDEIGDTSIVVFKHQKSTISTIILRGSTEQILDDCERALDDAVNNFKALTKEQALLPGGGAAEIELAQQLTTYAQTCPGIEQYAIKRYAETFDCIPKILAENSGCKSTEILAKLYVGHQDNKNLGFLIGSNQAITKERTTQPIDITCETSDMKLNALYDLYITKKWALLFATKAACTVLSVDEIICAKPAGGPKPKENKGWDNDD</sequence>
<dbReference type="Proteomes" id="UP000663829">
    <property type="component" value="Unassembled WGS sequence"/>
</dbReference>
<dbReference type="SUPFAM" id="SSF52029">
    <property type="entry name" value="GroEL apical domain-like"/>
    <property type="match status" value="1"/>
</dbReference>
<evidence type="ECO:0000313" key="12">
    <source>
        <dbReference type="EMBL" id="CAF3571438.1"/>
    </source>
</evidence>
<evidence type="ECO:0000256" key="9">
    <source>
        <dbReference type="RuleBase" id="RU004187"/>
    </source>
</evidence>
<dbReference type="SUPFAM" id="SSF54849">
    <property type="entry name" value="GroEL-intermediate domain like"/>
    <property type="match status" value="1"/>
</dbReference>
<evidence type="ECO:0000313" key="13">
    <source>
        <dbReference type="Proteomes" id="UP000663829"/>
    </source>
</evidence>
<dbReference type="GO" id="GO:0005737">
    <property type="term" value="C:cytoplasm"/>
    <property type="evidence" value="ECO:0007669"/>
    <property type="project" value="UniProtKB-SubCell"/>
</dbReference>
<dbReference type="PANTHER" id="PTHR11353">
    <property type="entry name" value="CHAPERONIN"/>
    <property type="match status" value="1"/>
</dbReference>
<dbReference type="InterPro" id="IPR027409">
    <property type="entry name" value="GroEL-like_apical_dom_sf"/>
</dbReference>
<dbReference type="GO" id="GO:0005524">
    <property type="term" value="F:ATP binding"/>
    <property type="evidence" value="ECO:0007669"/>
    <property type="project" value="UniProtKB-KW"/>
</dbReference>
<keyword evidence="10" id="KW-0472">Membrane</keyword>
<evidence type="ECO:0000256" key="5">
    <source>
        <dbReference type="ARBA" id="ARBA00022741"/>
    </source>
</evidence>
<dbReference type="EMBL" id="CAJOBC010000323">
    <property type="protein sequence ID" value="CAF3571438.1"/>
    <property type="molecule type" value="Genomic_DNA"/>
</dbReference>
<dbReference type="InterPro" id="IPR027413">
    <property type="entry name" value="GROEL-like_equatorial_sf"/>
</dbReference>
<evidence type="ECO:0000256" key="4">
    <source>
        <dbReference type="ARBA" id="ARBA00022490"/>
    </source>
</evidence>
<dbReference type="SUPFAM" id="SSF48592">
    <property type="entry name" value="GroEL equatorial domain-like"/>
    <property type="match status" value="1"/>
</dbReference>
<evidence type="ECO:0000256" key="6">
    <source>
        <dbReference type="ARBA" id="ARBA00022840"/>
    </source>
</evidence>
<keyword evidence="4" id="KW-0963">Cytoplasm</keyword>
<protein>
    <recommendedName>
        <fullName evidence="3">T-complex protein 1 subunit theta</fullName>
    </recommendedName>
    <alternativeName>
        <fullName evidence="8">CCT-theta</fullName>
    </alternativeName>
</protein>
<dbReference type="EMBL" id="CAJNOQ010000323">
    <property type="protein sequence ID" value="CAF0787446.1"/>
    <property type="molecule type" value="Genomic_DNA"/>
</dbReference>
<name>A0A813RXU8_9BILA</name>
<proteinExistence type="inferred from homology"/>
<keyword evidence="10" id="KW-1133">Transmembrane helix</keyword>
<dbReference type="Pfam" id="PF00118">
    <property type="entry name" value="Cpn60_TCP1"/>
    <property type="match status" value="1"/>
</dbReference>
<feature type="transmembrane region" description="Helical" evidence="10">
    <location>
        <begin position="398"/>
        <end position="422"/>
    </location>
</feature>